<keyword evidence="1" id="KW-0812">Transmembrane</keyword>
<evidence type="ECO:0000313" key="2">
    <source>
        <dbReference type="EMBL" id="CAG6500335.1"/>
    </source>
</evidence>
<protein>
    <submittedName>
        <fullName evidence="2">(northern house mosquito) hypothetical protein</fullName>
    </submittedName>
</protein>
<keyword evidence="1" id="KW-0472">Membrane</keyword>
<reference evidence="2" key="1">
    <citation type="submission" date="2021-05" db="EMBL/GenBank/DDBJ databases">
        <authorList>
            <person name="Alioto T."/>
            <person name="Alioto T."/>
            <person name="Gomez Garrido J."/>
        </authorList>
    </citation>
    <scope>NUCLEOTIDE SEQUENCE</scope>
</reference>
<accession>A0A8D8D067</accession>
<dbReference type="EMBL" id="HBUE01140040">
    <property type="protein sequence ID" value="CAG6500331.1"/>
    <property type="molecule type" value="Transcribed_RNA"/>
</dbReference>
<keyword evidence="1" id="KW-1133">Transmembrane helix</keyword>
<sequence length="101" mass="11333">MDIYGSLEGSTGLTFFFVFCSIVLCVSLFCISFGRVPTWCVLRFAGDKSLSNQEFFGFLGRVECNLTTLRSFVATAADLWRTNFEVMTRTTLATLAARKLF</sequence>
<evidence type="ECO:0000256" key="1">
    <source>
        <dbReference type="SAM" id="Phobius"/>
    </source>
</evidence>
<feature type="transmembrane region" description="Helical" evidence="1">
    <location>
        <begin position="12"/>
        <end position="34"/>
    </location>
</feature>
<organism evidence="2">
    <name type="scientific">Culex pipiens</name>
    <name type="common">House mosquito</name>
    <dbReference type="NCBI Taxonomy" id="7175"/>
    <lineage>
        <taxon>Eukaryota</taxon>
        <taxon>Metazoa</taxon>
        <taxon>Ecdysozoa</taxon>
        <taxon>Arthropoda</taxon>
        <taxon>Hexapoda</taxon>
        <taxon>Insecta</taxon>
        <taxon>Pterygota</taxon>
        <taxon>Neoptera</taxon>
        <taxon>Endopterygota</taxon>
        <taxon>Diptera</taxon>
        <taxon>Nematocera</taxon>
        <taxon>Culicoidea</taxon>
        <taxon>Culicidae</taxon>
        <taxon>Culicinae</taxon>
        <taxon>Culicini</taxon>
        <taxon>Culex</taxon>
        <taxon>Culex</taxon>
    </lineage>
</organism>
<proteinExistence type="predicted"/>
<dbReference type="EMBL" id="HBUE01140046">
    <property type="protein sequence ID" value="CAG6500335.1"/>
    <property type="molecule type" value="Transcribed_RNA"/>
</dbReference>
<dbReference type="AlphaFoldDB" id="A0A8D8D067"/>
<name>A0A8D8D067_CULPI</name>